<dbReference type="InterPro" id="IPR036388">
    <property type="entry name" value="WH-like_DNA-bd_sf"/>
</dbReference>
<dbReference type="CDD" id="cd08412">
    <property type="entry name" value="PBP2_PAO1_like"/>
    <property type="match status" value="1"/>
</dbReference>
<comment type="similarity">
    <text evidence="1">Belongs to the LysR transcriptional regulatory family.</text>
</comment>
<feature type="domain" description="HTH lysR-type" evidence="5">
    <location>
        <begin position="49"/>
        <end position="107"/>
    </location>
</feature>
<dbReference type="GO" id="GO:0032993">
    <property type="term" value="C:protein-DNA complex"/>
    <property type="evidence" value="ECO:0007669"/>
    <property type="project" value="TreeGrafter"/>
</dbReference>
<reference evidence="6 7" key="1">
    <citation type="submission" date="2020-04" db="EMBL/GenBank/DDBJ databases">
        <authorList>
            <person name="De Canck E."/>
        </authorList>
    </citation>
    <scope>NUCLEOTIDE SEQUENCE [LARGE SCALE GENOMIC DNA]</scope>
    <source>
        <strain evidence="6 7">LMG 6000</strain>
    </source>
</reference>
<dbReference type="InterPro" id="IPR005119">
    <property type="entry name" value="LysR_subst-bd"/>
</dbReference>
<dbReference type="Gene3D" id="1.10.10.10">
    <property type="entry name" value="Winged helix-like DNA-binding domain superfamily/Winged helix DNA-binding domain"/>
    <property type="match status" value="1"/>
</dbReference>
<dbReference type="InterPro" id="IPR000847">
    <property type="entry name" value="LysR_HTH_N"/>
</dbReference>
<accession>A0A6S7FCH7</accession>
<dbReference type="PROSITE" id="PS50931">
    <property type="entry name" value="HTH_LYSR"/>
    <property type="match status" value="1"/>
</dbReference>
<dbReference type="SUPFAM" id="SSF46785">
    <property type="entry name" value="Winged helix' DNA-binding domain"/>
    <property type="match status" value="1"/>
</dbReference>
<name>A0A6S7FCH7_9BURK</name>
<protein>
    <recommendedName>
        <fullName evidence="5">HTH lysR-type domain-containing protein</fullName>
    </recommendedName>
</protein>
<dbReference type="PANTHER" id="PTHR30346">
    <property type="entry name" value="TRANSCRIPTIONAL DUAL REGULATOR HCAR-RELATED"/>
    <property type="match status" value="1"/>
</dbReference>
<dbReference type="Gene3D" id="3.40.190.10">
    <property type="entry name" value="Periplasmic binding protein-like II"/>
    <property type="match status" value="2"/>
</dbReference>
<proteinExistence type="inferred from homology"/>
<evidence type="ECO:0000256" key="4">
    <source>
        <dbReference type="ARBA" id="ARBA00023163"/>
    </source>
</evidence>
<keyword evidence="3" id="KW-0238">DNA-binding</keyword>
<keyword evidence="7" id="KW-1185">Reference proteome</keyword>
<gene>
    <name evidence="6" type="ORF">LMG6000_03788</name>
</gene>
<dbReference type="EMBL" id="CADILH010000006">
    <property type="protein sequence ID" value="CAB3934551.1"/>
    <property type="molecule type" value="Genomic_DNA"/>
</dbReference>
<dbReference type="GO" id="GO:0003677">
    <property type="term" value="F:DNA binding"/>
    <property type="evidence" value="ECO:0007669"/>
    <property type="project" value="UniProtKB-KW"/>
</dbReference>
<dbReference type="Pfam" id="PF03466">
    <property type="entry name" value="LysR_substrate"/>
    <property type="match status" value="1"/>
</dbReference>
<dbReference type="GO" id="GO:0003700">
    <property type="term" value="F:DNA-binding transcription factor activity"/>
    <property type="evidence" value="ECO:0007669"/>
    <property type="project" value="InterPro"/>
</dbReference>
<keyword evidence="4" id="KW-0804">Transcription</keyword>
<dbReference type="InterPro" id="IPR036390">
    <property type="entry name" value="WH_DNA-bd_sf"/>
</dbReference>
<evidence type="ECO:0000313" key="6">
    <source>
        <dbReference type="EMBL" id="CAB3934551.1"/>
    </source>
</evidence>
<dbReference type="Proteomes" id="UP000494183">
    <property type="component" value="Unassembled WGS sequence"/>
</dbReference>
<dbReference type="PANTHER" id="PTHR30346:SF0">
    <property type="entry name" value="HCA OPERON TRANSCRIPTIONAL ACTIVATOR HCAR"/>
    <property type="match status" value="1"/>
</dbReference>
<dbReference type="SUPFAM" id="SSF53850">
    <property type="entry name" value="Periplasmic binding protein-like II"/>
    <property type="match status" value="1"/>
</dbReference>
<dbReference type="AlphaFoldDB" id="A0A6S7FCH7"/>
<sequence length="365" mass="40456">MPRCQGIVDTLLLGAVDAGAGPRRRPAQRTAASLQPAPVFSLRTMLNRISLRQMEYFVATAKHGSIAAASSQIHISAPSISAAIAHVETELDVQLFVRHPSKGLALTVLGQQVMSECEDLLERASRLYKIASVSSNTIQGTLRVGCFQSLTAMIAPEVIFGFSRAFEKVELHMVEGDQQLLIDKLHTLEIDVALSYDLRLGDEISFEALARLPPHVVVSELHPLSQQIAVTLEELARLPMVLLDLPLSRDYFMSLFAKFGLEPNIVARSRSEEVVRSMVANGIGYALFNVRPKSTQALDGKRLVRLRLVGEHRPMLLGLTTYKPMKPSRLTEVFMQRCRAYISDQYIPGMSEGSFFDPYVPPENK</sequence>
<dbReference type="Pfam" id="PF00126">
    <property type="entry name" value="HTH_1"/>
    <property type="match status" value="1"/>
</dbReference>
<evidence type="ECO:0000313" key="7">
    <source>
        <dbReference type="Proteomes" id="UP000494183"/>
    </source>
</evidence>
<evidence type="ECO:0000256" key="3">
    <source>
        <dbReference type="ARBA" id="ARBA00023125"/>
    </source>
</evidence>
<evidence type="ECO:0000259" key="5">
    <source>
        <dbReference type="PROSITE" id="PS50931"/>
    </source>
</evidence>
<keyword evidence="2" id="KW-0805">Transcription regulation</keyword>
<evidence type="ECO:0000256" key="1">
    <source>
        <dbReference type="ARBA" id="ARBA00009437"/>
    </source>
</evidence>
<organism evidence="6 7">
    <name type="scientific">Achromobacter insolitus</name>
    <dbReference type="NCBI Taxonomy" id="217204"/>
    <lineage>
        <taxon>Bacteria</taxon>
        <taxon>Pseudomonadati</taxon>
        <taxon>Pseudomonadota</taxon>
        <taxon>Betaproteobacteria</taxon>
        <taxon>Burkholderiales</taxon>
        <taxon>Alcaligenaceae</taxon>
        <taxon>Achromobacter</taxon>
    </lineage>
</organism>
<evidence type="ECO:0000256" key="2">
    <source>
        <dbReference type="ARBA" id="ARBA00023015"/>
    </source>
</evidence>